<organism evidence="2 3">
    <name type="scientific">Nonlabens arenilitoris</name>
    <dbReference type="NCBI Taxonomy" id="1217969"/>
    <lineage>
        <taxon>Bacteria</taxon>
        <taxon>Pseudomonadati</taxon>
        <taxon>Bacteroidota</taxon>
        <taxon>Flavobacteriia</taxon>
        <taxon>Flavobacteriales</taxon>
        <taxon>Flavobacteriaceae</taxon>
        <taxon>Nonlabens</taxon>
    </lineage>
</organism>
<dbReference type="OrthoDB" id="5767802at2"/>
<dbReference type="InterPro" id="IPR050712">
    <property type="entry name" value="NAD(P)H-dep_reductase"/>
</dbReference>
<evidence type="ECO:0000259" key="1">
    <source>
        <dbReference type="Pfam" id="PF03358"/>
    </source>
</evidence>
<keyword evidence="3" id="KW-1185">Reference proteome</keyword>
<evidence type="ECO:0000313" key="3">
    <source>
        <dbReference type="Proteomes" id="UP000239747"/>
    </source>
</evidence>
<proteinExistence type="predicted"/>
<dbReference type="PANTHER" id="PTHR30543">
    <property type="entry name" value="CHROMATE REDUCTASE"/>
    <property type="match status" value="1"/>
</dbReference>
<dbReference type="GO" id="GO:0005829">
    <property type="term" value="C:cytosol"/>
    <property type="evidence" value="ECO:0007669"/>
    <property type="project" value="TreeGrafter"/>
</dbReference>
<comment type="caution">
    <text evidence="2">The sequence shown here is derived from an EMBL/GenBank/DDBJ whole genome shotgun (WGS) entry which is preliminary data.</text>
</comment>
<dbReference type="GO" id="GO:0010181">
    <property type="term" value="F:FMN binding"/>
    <property type="evidence" value="ECO:0007669"/>
    <property type="project" value="TreeGrafter"/>
</dbReference>
<dbReference type="PANTHER" id="PTHR30543:SF21">
    <property type="entry name" value="NAD(P)H-DEPENDENT FMN REDUCTASE LOT6"/>
    <property type="match status" value="1"/>
</dbReference>
<dbReference type="GO" id="GO:0016491">
    <property type="term" value="F:oxidoreductase activity"/>
    <property type="evidence" value="ECO:0007669"/>
    <property type="project" value="InterPro"/>
</dbReference>
<dbReference type="EMBL" id="MTPW01000001">
    <property type="protein sequence ID" value="PQJ33029.1"/>
    <property type="molecule type" value="Genomic_DNA"/>
</dbReference>
<name>A0A2S7UDS6_9FLAO</name>
<dbReference type="Proteomes" id="UP000239747">
    <property type="component" value="Unassembled WGS sequence"/>
</dbReference>
<dbReference type="Gene3D" id="3.40.50.360">
    <property type="match status" value="1"/>
</dbReference>
<dbReference type="SUPFAM" id="SSF52218">
    <property type="entry name" value="Flavoproteins"/>
    <property type="match status" value="1"/>
</dbReference>
<dbReference type="AlphaFoldDB" id="A0A2S7UDS6"/>
<evidence type="ECO:0000313" key="2">
    <source>
        <dbReference type="EMBL" id="PQJ33029.1"/>
    </source>
</evidence>
<protein>
    <submittedName>
        <fullName evidence="2">NADPH-dependent FMN reductase</fullName>
    </submittedName>
</protein>
<feature type="domain" description="NADPH-dependent FMN reductase-like" evidence="1">
    <location>
        <begin position="1"/>
        <end position="140"/>
    </location>
</feature>
<sequence length="179" mass="19783">MKITAFAGSNSRSSINKKLVTYTASLFNQPNTTILDLNDYDIPLYGLDLELEKGIPNDVLRFSNVLKESDLLIISLAEHNGAYATVFKNLFDWLSRVDGTKGFHNKPIFLMASSPGGRGGASVLEIAKARLPFNDGEVIDTYSFPNFPSNFNDTDGITDAELKSILLDKIENVKSQLKF</sequence>
<dbReference type="Pfam" id="PF03358">
    <property type="entry name" value="FMN_red"/>
    <property type="match status" value="1"/>
</dbReference>
<accession>A0A2S7UDS6</accession>
<dbReference type="InterPro" id="IPR005025">
    <property type="entry name" value="FMN_Rdtase-like_dom"/>
</dbReference>
<reference evidence="2 3" key="1">
    <citation type="submission" date="2017-01" db="EMBL/GenBank/DDBJ databases">
        <title>Trade-off between light-utilization and light-protection in marine flavobacteria.</title>
        <authorList>
            <person name="Kumagai Y."/>
            <person name="Yoshizawa S."/>
            <person name="Kogure K."/>
            <person name="Iwasaki W."/>
        </authorList>
    </citation>
    <scope>NUCLEOTIDE SEQUENCE [LARGE SCALE GENOMIC DNA]</scope>
    <source>
        <strain evidence="2 3">KCTC 32109</strain>
    </source>
</reference>
<dbReference type="RefSeq" id="WP_105072083.1">
    <property type="nucleotide sequence ID" value="NZ_MTPW01000001.1"/>
</dbReference>
<gene>
    <name evidence="2" type="ORF">BST92_14350</name>
</gene>
<dbReference type="InterPro" id="IPR029039">
    <property type="entry name" value="Flavoprotein-like_sf"/>
</dbReference>